<dbReference type="GO" id="GO:0016787">
    <property type="term" value="F:hydrolase activity"/>
    <property type="evidence" value="ECO:0007669"/>
    <property type="project" value="UniProtKB-UniRule"/>
</dbReference>
<dbReference type="GO" id="GO:0016042">
    <property type="term" value="P:lipid catabolic process"/>
    <property type="evidence" value="ECO:0007669"/>
    <property type="project" value="UniProtKB-UniRule"/>
</dbReference>
<evidence type="ECO:0000256" key="4">
    <source>
        <dbReference type="PROSITE-ProRule" id="PRU01161"/>
    </source>
</evidence>
<dbReference type="PANTHER" id="PTHR14226">
    <property type="entry name" value="NEUROPATHY TARGET ESTERASE/SWISS CHEESE D.MELANOGASTER"/>
    <property type="match status" value="1"/>
</dbReference>
<dbReference type="AlphaFoldDB" id="A1HTU3"/>
<keyword evidence="5" id="KW-0472">Membrane</keyword>
<feature type="short sequence motif" description="DGA/G" evidence="4">
    <location>
        <begin position="202"/>
        <end position="204"/>
    </location>
</feature>
<keyword evidence="1 4" id="KW-0378">Hydrolase</keyword>
<feature type="active site" description="Nucleophile" evidence="4">
    <location>
        <position position="51"/>
    </location>
</feature>
<accession>A1HTU3</accession>
<dbReference type="EMBL" id="AAWL01000028">
    <property type="protein sequence ID" value="EAX46577.1"/>
    <property type="molecule type" value="Genomic_DNA"/>
</dbReference>
<keyword evidence="8" id="KW-1185">Reference proteome</keyword>
<keyword evidence="3 4" id="KW-0443">Lipid metabolism</keyword>
<evidence type="ECO:0000259" key="6">
    <source>
        <dbReference type="PROSITE" id="PS51635"/>
    </source>
</evidence>
<dbReference type="CDD" id="cd07205">
    <property type="entry name" value="Pat_PNPLA6_PNPLA7_NTE1_like"/>
    <property type="match status" value="1"/>
</dbReference>
<dbReference type="Pfam" id="PF01734">
    <property type="entry name" value="Patatin"/>
    <property type="match status" value="1"/>
</dbReference>
<evidence type="ECO:0000256" key="3">
    <source>
        <dbReference type="ARBA" id="ARBA00023098"/>
    </source>
</evidence>
<gene>
    <name evidence="7" type="ORF">TcarDRAFT_0278</name>
</gene>
<feature type="short sequence motif" description="GXSXG" evidence="4">
    <location>
        <begin position="49"/>
        <end position="53"/>
    </location>
</feature>
<feature type="domain" description="PNPLA" evidence="6">
    <location>
        <begin position="18"/>
        <end position="215"/>
    </location>
</feature>
<protein>
    <submittedName>
        <fullName evidence="7">Patatin</fullName>
    </submittedName>
</protein>
<feature type="transmembrane region" description="Helical" evidence="5">
    <location>
        <begin position="16"/>
        <end position="38"/>
    </location>
</feature>
<reference evidence="7 8" key="2">
    <citation type="submission" date="2007-01" db="EMBL/GenBank/DDBJ databases">
        <title>Sequencing of the draft genome and assembly of Thermosinus carboxydivorans Nor1.</title>
        <authorList>
            <consortium name="US DOE Joint Genome Institute (JGI-PGF)"/>
            <person name="Copeland A."/>
            <person name="Lucas S."/>
            <person name="Lapidus A."/>
            <person name="Barry K."/>
            <person name="Glavina del Rio T."/>
            <person name="Dalin E."/>
            <person name="Tice H."/>
            <person name="Bruce D."/>
            <person name="Pitluck S."/>
            <person name="Richardson P."/>
        </authorList>
    </citation>
    <scope>NUCLEOTIDE SEQUENCE [LARGE SCALE GENOMIC DNA]</scope>
    <source>
        <strain evidence="7 8">Nor1</strain>
    </source>
</reference>
<evidence type="ECO:0000313" key="7">
    <source>
        <dbReference type="EMBL" id="EAX46577.1"/>
    </source>
</evidence>
<evidence type="ECO:0000313" key="8">
    <source>
        <dbReference type="Proteomes" id="UP000005139"/>
    </source>
</evidence>
<dbReference type="InterPro" id="IPR002641">
    <property type="entry name" value="PNPLA_dom"/>
</dbReference>
<dbReference type="Proteomes" id="UP000005139">
    <property type="component" value="Unassembled WGS sequence"/>
</dbReference>
<dbReference type="SUPFAM" id="SSF52151">
    <property type="entry name" value="FabD/lysophospholipase-like"/>
    <property type="match status" value="1"/>
</dbReference>
<keyword evidence="2 4" id="KW-0442">Lipid degradation</keyword>
<sequence length="305" mass="33734">MLVRVNGRESNRRPKVGLALSGGGLRGIAHIGVLNVLLQNQIPIHMIAGTSAGAIIAAMYACGYSPRDMAAIAETIKIRDLVDLKFTIADFLKHGVKCFFGPKYRFWSVLPKGLVKGDKIEKFFVKYWQQKTVRDTKIPIAITAVDINSADTVFFTTPLPGQREILNARYIHNALLSEAVRASISIPGIFCPKKYRDMNLVDGGVKNNLPTDILHHMGADVIIAVNLGYDGQQINNIETIGEILIQCIEIMGREVTLLKGEQYADVIIRPSVYDLDFKSSRYVAHCIAKGEEAARQKLSDIKVLL</sequence>
<proteinExistence type="predicted"/>
<dbReference type="OrthoDB" id="9770965at2"/>
<keyword evidence="5" id="KW-1133">Transmembrane helix</keyword>
<feature type="short sequence motif" description="GXGXXG" evidence="4">
    <location>
        <begin position="22"/>
        <end position="27"/>
    </location>
</feature>
<name>A1HTU3_9FIRM</name>
<reference evidence="7 8" key="1">
    <citation type="submission" date="2007-01" db="EMBL/GenBank/DDBJ databases">
        <title>Annotation of the draft genome assembly of Thermosinus carboxydivorans Nor1.</title>
        <authorList>
            <consortium name="US DOE Joint Genome Institute (JGI-ORNL)"/>
            <person name="Larimer F."/>
            <person name="Land M."/>
            <person name="Hauser L."/>
        </authorList>
    </citation>
    <scope>NUCLEOTIDE SEQUENCE [LARGE SCALE GENOMIC DNA]</scope>
    <source>
        <strain evidence="7 8">Nor1</strain>
    </source>
</reference>
<feature type="active site" description="Proton acceptor" evidence="4">
    <location>
        <position position="202"/>
    </location>
</feature>
<evidence type="ECO:0000256" key="2">
    <source>
        <dbReference type="ARBA" id="ARBA00022963"/>
    </source>
</evidence>
<keyword evidence="5" id="KW-0812">Transmembrane</keyword>
<dbReference type="RefSeq" id="WP_007290446.1">
    <property type="nucleotide sequence ID" value="NZ_AAWL01000028.1"/>
</dbReference>
<dbReference type="InterPro" id="IPR050301">
    <property type="entry name" value="NTE"/>
</dbReference>
<dbReference type="Gene3D" id="3.40.1090.10">
    <property type="entry name" value="Cytosolic phospholipase A2 catalytic domain"/>
    <property type="match status" value="1"/>
</dbReference>
<dbReference type="InterPro" id="IPR016035">
    <property type="entry name" value="Acyl_Trfase/lysoPLipase"/>
</dbReference>
<dbReference type="eggNOG" id="COG1752">
    <property type="taxonomic scope" value="Bacteria"/>
</dbReference>
<dbReference type="PANTHER" id="PTHR14226:SF76">
    <property type="entry name" value="NTE FAMILY PROTEIN RSSA"/>
    <property type="match status" value="1"/>
</dbReference>
<feature type="transmembrane region" description="Helical" evidence="5">
    <location>
        <begin position="44"/>
        <end position="62"/>
    </location>
</feature>
<evidence type="ECO:0000256" key="1">
    <source>
        <dbReference type="ARBA" id="ARBA00022801"/>
    </source>
</evidence>
<evidence type="ECO:0000256" key="5">
    <source>
        <dbReference type="SAM" id="Phobius"/>
    </source>
</evidence>
<organism evidence="7 8">
    <name type="scientific">Thermosinus carboxydivorans Nor1</name>
    <dbReference type="NCBI Taxonomy" id="401526"/>
    <lineage>
        <taxon>Bacteria</taxon>
        <taxon>Bacillati</taxon>
        <taxon>Bacillota</taxon>
        <taxon>Negativicutes</taxon>
        <taxon>Selenomonadales</taxon>
        <taxon>Sporomusaceae</taxon>
        <taxon>Thermosinus</taxon>
    </lineage>
</organism>
<comment type="caution">
    <text evidence="7">The sequence shown here is derived from an EMBL/GenBank/DDBJ whole genome shotgun (WGS) entry which is preliminary data.</text>
</comment>
<dbReference type="PROSITE" id="PS51635">
    <property type="entry name" value="PNPLA"/>
    <property type="match status" value="1"/>
</dbReference>